<protein>
    <submittedName>
        <fullName evidence="2">Class I SAM-dependent methyltransferase</fullName>
    </submittedName>
</protein>
<evidence type="ECO:0000313" key="3">
    <source>
        <dbReference type="Proteomes" id="UP000516052"/>
    </source>
</evidence>
<keyword evidence="2" id="KW-0489">Methyltransferase</keyword>
<sequence length="288" mass="30817">MSGEFRVRELVLGIQGLALLRNAVDGDETFVRERVADIRRFALAEPGEEKLPDGGAAVSELDAAQGYAAWSAVYDSLPSSYIEVEEPVVAQILDGIAPGVALDAACGTGRQTRALLGRGHRVIGVDQSPQMLDKARAHAPRAELRAGHLERLPLDDDSVDLAICSLAMTHLPDLTPGVAELARVVRPGGRIVVTDMHPFVIALQGQCHFVSGSELAFVRNHVHLPSSYLAAFHAAGLRVRACHEPLFNGRLAPGGYEEVIADAARAAWDGLPIVVVWDVEVPAEPGER</sequence>
<dbReference type="InterPro" id="IPR013216">
    <property type="entry name" value="Methyltransf_11"/>
</dbReference>
<dbReference type="PANTHER" id="PTHR42912">
    <property type="entry name" value="METHYLTRANSFERASE"/>
    <property type="match status" value="1"/>
</dbReference>
<keyword evidence="2" id="KW-0808">Transferase</keyword>
<dbReference type="InterPro" id="IPR029063">
    <property type="entry name" value="SAM-dependent_MTases_sf"/>
</dbReference>
<dbReference type="CDD" id="cd02440">
    <property type="entry name" value="AdoMet_MTases"/>
    <property type="match status" value="1"/>
</dbReference>
<dbReference type="SUPFAM" id="SSF53335">
    <property type="entry name" value="S-adenosyl-L-methionine-dependent methyltransferases"/>
    <property type="match status" value="1"/>
</dbReference>
<evidence type="ECO:0000259" key="1">
    <source>
        <dbReference type="Pfam" id="PF08241"/>
    </source>
</evidence>
<accession>A0A7H0IPV5</accession>
<dbReference type="InterPro" id="IPR050508">
    <property type="entry name" value="Methyltransf_Superfamily"/>
</dbReference>
<proteinExistence type="predicted"/>
<dbReference type="GO" id="GO:0032259">
    <property type="term" value="P:methylation"/>
    <property type="evidence" value="ECO:0007669"/>
    <property type="project" value="UniProtKB-KW"/>
</dbReference>
<keyword evidence="3" id="KW-1185">Reference proteome</keyword>
<dbReference type="EMBL" id="CP060828">
    <property type="protein sequence ID" value="QNP74821.1"/>
    <property type="molecule type" value="Genomic_DNA"/>
</dbReference>
<dbReference type="KEGG" id="sroi:IAG44_38820"/>
<organism evidence="2 3">
    <name type="scientific">Streptomyces roseirectus</name>
    <dbReference type="NCBI Taxonomy" id="2768066"/>
    <lineage>
        <taxon>Bacteria</taxon>
        <taxon>Bacillati</taxon>
        <taxon>Actinomycetota</taxon>
        <taxon>Actinomycetes</taxon>
        <taxon>Kitasatosporales</taxon>
        <taxon>Streptomycetaceae</taxon>
        <taxon>Streptomyces</taxon>
    </lineage>
</organism>
<dbReference type="RefSeq" id="WP_187751745.1">
    <property type="nucleotide sequence ID" value="NZ_CP060828.1"/>
</dbReference>
<dbReference type="Proteomes" id="UP000516052">
    <property type="component" value="Chromosome"/>
</dbReference>
<dbReference type="PANTHER" id="PTHR42912:SF93">
    <property type="entry name" value="N6-ADENOSINE-METHYLTRANSFERASE TMT1A"/>
    <property type="match status" value="1"/>
</dbReference>
<feature type="domain" description="Methyltransferase type 11" evidence="1">
    <location>
        <begin position="102"/>
        <end position="193"/>
    </location>
</feature>
<dbReference type="GO" id="GO:0008757">
    <property type="term" value="F:S-adenosylmethionine-dependent methyltransferase activity"/>
    <property type="evidence" value="ECO:0007669"/>
    <property type="project" value="InterPro"/>
</dbReference>
<name>A0A7H0IPV5_9ACTN</name>
<dbReference type="Gene3D" id="3.40.50.150">
    <property type="entry name" value="Vaccinia Virus protein VP39"/>
    <property type="match status" value="1"/>
</dbReference>
<reference evidence="2 3" key="1">
    <citation type="submission" date="2020-08" db="EMBL/GenBank/DDBJ databases">
        <title>A novel species.</title>
        <authorList>
            <person name="Gao J."/>
        </authorList>
    </citation>
    <scope>NUCLEOTIDE SEQUENCE [LARGE SCALE GENOMIC DNA]</scope>
    <source>
        <strain evidence="2 3">CRXT-G-22</strain>
    </source>
</reference>
<dbReference type="AlphaFoldDB" id="A0A7H0IPV5"/>
<gene>
    <name evidence="2" type="ORF">IAG44_38820</name>
</gene>
<dbReference type="Pfam" id="PF08241">
    <property type="entry name" value="Methyltransf_11"/>
    <property type="match status" value="1"/>
</dbReference>
<evidence type="ECO:0000313" key="2">
    <source>
        <dbReference type="EMBL" id="QNP74821.1"/>
    </source>
</evidence>